<feature type="region of interest" description="Disordered" evidence="1">
    <location>
        <begin position="1"/>
        <end position="31"/>
    </location>
</feature>
<organism evidence="2 3">
    <name type="scientific">Blattamonas nauphoetae</name>
    <dbReference type="NCBI Taxonomy" id="2049346"/>
    <lineage>
        <taxon>Eukaryota</taxon>
        <taxon>Metamonada</taxon>
        <taxon>Preaxostyla</taxon>
        <taxon>Oxymonadida</taxon>
        <taxon>Blattamonas</taxon>
    </lineage>
</organism>
<proteinExistence type="predicted"/>
<name>A0ABQ9YCE4_9EUKA</name>
<comment type="caution">
    <text evidence="2">The sequence shown here is derived from an EMBL/GenBank/DDBJ whole genome shotgun (WGS) entry which is preliminary data.</text>
</comment>
<evidence type="ECO:0000313" key="2">
    <source>
        <dbReference type="EMBL" id="KAK2961341.1"/>
    </source>
</evidence>
<feature type="compositionally biased region" description="Basic and acidic residues" evidence="1">
    <location>
        <begin position="1"/>
        <end position="20"/>
    </location>
</feature>
<evidence type="ECO:0000256" key="1">
    <source>
        <dbReference type="SAM" id="MobiDB-lite"/>
    </source>
</evidence>
<sequence>MLLFDIKTKEGEEYEKKQEEENNTANYDDEKEDSGVIYCSPFSGRACPPSALSGRACPPSALSGRACPPSALSGRACPPSALSGPACPPSALSPLPLRKILQNPLCRLGGLRLFILLLGRNSVQESSIFVKLSTNVLCFILLPGLFVSSKPQEKKTGDVEDVIFETNDDGENLMESLVLMEDLENNPFTLLELLQPLSPSKRDQTVKIVVPVLNPIFISSPTEESFGLIDRHLRSLRPYTDSILATQSTQLKKTPYLGTYNSDPFLLLDQTPPIP</sequence>
<evidence type="ECO:0000313" key="3">
    <source>
        <dbReference type="Proteomes" id="UP001281761"/>
    </source>
</evidence>
<dbReference type="EMBL" id="JARBJD010000017">
    <property type="protein sequence ID" value="KAK2961341.1"/>
    <property type="molecule type" value="Genomic_DNA"/>
</dbReference>
<keyword evidence="3" id="KW-1185">Reference proteome</keyword>
<reference evidence="2 3" key="1">
    <citation type="journal article" date="2022" name="bioRxiv">
        <title>Genomics of Preaxostyla Flagellates Illuminates Evolutionary Transitions and the Path Towards Mitochondrial Loss.</title>
        <authorList>
            <person name="Novak L.V.F."/>
            <person name="Treitli S.C."/>
            <person name="Pyrih J."/>
            <person name="Halakuc P."/>
            <person name="Pipaliya S.V."/>
            <person name="Vacek V."/>
            <person name="Brzon O."/>
            <person name="Soukal P."/>
            <person name="Eme L."/>
            <person name="Dacks J.B."/>
            <person name="Karnkowska A."/>
            <person name="Elias M."/>
            <person name="Hampl V."/>
        </authorList>
    </citation>
    <scope>NUCLEOTIDE SEQUENCE [LARGE SCALE GENOMIC DNA]</scope>
    <source>
        <strain evidence="2">NAU3</strain>
        <tissue evidence="2">Gut</tissue>
    </source>
</reference>
<accession>A0ABQ9YCE4</accession>
<protein>
    <submittedName>
        <fullName evidence="2">Uncharacterized protein</fullName>
    </submittedName>
</protein>
<gene>
    <name evidence="2" type="ORF">BLNAU_3787</name>
</gene>
<dbReference type="Proteomes" id="UP001281761">
    <property type="component" value="Unassembled WGS sequence"/>
</dbReference>